<protein>
    <submittedName>
        <fullName evidence="2">Glycosyl transferase, group 1</fullName>
    </submittedName>
</protein>
<dbReference type="GO" id="GO:0016757">
    <property type="term" value="F:glycosyltransferase activity"/>
    <property type="evidence" value="ECO:0007669"/>
    <property type="project" value="UniProtKB-ARBA"/>
</dbReference>
<keyword evidence="3" id="KW-1185">Reference proteome</keyword>
<name>A5G829_GEOUR</name>
<dbReference type="InterPro" id="IPR028098">
    <property type="entry name" value="Glyco_trans_4-like_N"/>
</dbReference>
<dbReference type="HOGENOM" id="CLU_028014_3_2_7"/>
<proteinExistence type="predicted"/>
<sequence>MKILIVSLFLPQEKAYHAGGRYVYEIIRHLSLRHEVYLATRLEEGERDSLDELRPYCRGIYPYFYPSVAKRNMAHNVKLLFNYLGFSRYANRLVEDGAFDLVQVEWVPAALLIRGGKTPLFLDAHDVMTKPVERGMGQAKGAGKVTGLLLYLLVKYAERWIMKKCHTIFTRSENDREYLLAMQPGLRVTVVPHPAGMDITEKEYPRRPHTILFLASYKYRRLNVDAALYFYREVLPLVRRHIPDARFIIAGYGPPEELTALAEHDPLVEVPGFVDDIDMCYKEAEVFVAPILTGGGIIVKILDALAAGTPVVTTTYGNEGINAVPGRDLLVADDPTTFAEGVILLLTDQGLGLRLARNGRAFVQENYSLDAVIDRLERAYTSAGRQE</sequence>
<evidence type="ECO:0000313" key="3">
    <source>
        <dbReference type="Proteomes" id="UP000006695"/>
    </source>
</evidence>
<dbReference type="RefSeq" id="WP_011940596.1">
    <property type="nucleotide sequence ID" value="NC_009483.1"/>
</dbReference>
<dbReference type="SUPFAM" id="SSF53756">
    <property type="entry name" value="UDP-Glycosyltransferase/glycogen phosphorylase"/>
    <property type="match status" value="1"/>
</dbReference>
<dbReference type="CAZy" id="GT4">
    <property type="family name" value="Glycosyltransferase Family 4"/>
</dbReference>
<dbReference type="EMBL" id="CP000698">
    <property type="protein sequence ID" value="ABQ27947.1"/>
    <property type="molecule type" value="Genomic_DNA"/>
</dbReference>
<dbReference type="KEGG" id="gur:Gura_3796"/>
<dbReference type="STRING" id="351605.Gura_3796"/>
<dbReference type="Pfam" id="PF13692">
    <property type="entry name" value="Glyco_trans_1_4"/>
    <property type="match status" value="1"/>
</dbReference>
<dbReference type="Proteomes" id="UP000006695">
    <property type="component" value="Chromosome"/>
</dbReference>
<keyword evidence="2" id="KW-0808">Transferase</keyword>
<accession>A5G829</accession>
<dbReference type="Gene3D" id="3.40.50.2000">
    <property type="entry name" value="Glycogen Phosphorylase B"/>
    <property type="match status" value="2"/>
</dbReference>
<organism evidence="2 3">
    <name type="scientific">Geotalea uraniireducens (strain Rf4)</name>
    <name type="common">Geobacter uraniireducens</name>
    <dbReference type="NCBI Taxonomy" id="351605"/>
    <lineage>
        <taxon>Bacteria</taxon>
        <taxon>Pseudomonadati</taxon>
        <taxon>Thermodesulfobacteriota</taxon>
        <taxon>Desulfuromonadia</taxon>
        <taxon>Geobacterales</taxon>
        <taxon>Geobacteraceae</taxon>
        <taxon>Geotalea</taxon>
    </lineage>
</organism>
<dbReference type="Pfam" id="PF13439">
    <property type="entry name" value="Glyco_transf_4"/>
    <property type="match status" value="1"/>
</dbReference>
<evidence type="ECO:0000259" key="1">
    <source>
        <dbReference type="Pfam" id="PF13439"/>
    </source>
</evidence>
<gene>
    <name evidence="2" type="ordered locus">Gura_3796</name>
</gene>
<dbReference type="PANTHER" id="PTHR12526">
    <property type="entry name" value="GLYCOSYLTRANSFERASE"/>
    <property type="match status" value="1"/>
</dbReference>
<reference evidence="2 3" key="1">
    <citation type="submission" date="2007-05" db="EMBL/GenBank/DDBJ databases">
        <title>Complete sequence of Geobacter uraniireducens Rf4.</title>
        <authorList>
            <consortium name="US DOE Joint Genome Institute"/>
            <person name="Copeland A."/>
            <person name="Lucas S."/>
            <person name="Lapidus A."/>
            <person name="Barry K."/>
            <person name="Detter J.C."/>
            <person name="Glavina del Rio T."/>
            <person name="Hammon N."/>
            <person name="Israni S."/>
            <person name="Dalin E."/>
            <person name="Tice H."/>
            <person name="Pitluck S."/>
            <person name="Chertkov O."/>
            <person name="Brettin T."/>
            <person name="Bruce D."/>
            <person name="Han C."/>
            <person name="Schmutz J."/>
            <person name="Larimer F."/>
            <person name="Land M."/>
            <person name="Hauser L."/>
            <person name="Kyrpides N."/>
            <person name="Mikhailova N."/>
            <person name="Shelobolina E."/>
            <person name="Aklujkar M."/>
            <person name="Lovley D."/>
            <person name="Richardson P."/>
        </authorList>
    </citation>
    <scope>NUCLEOTIDE SEQUENCE [LARGE SCALE GENOMIC DNA]</scope>
    <source>
        <strain evidence="2 3">Rf4</strain>
    </source>
</reference>
<dbReference type="OrthoDB" id="9807209at2"/>
<evidence type="ECO:0000313" key="2">
    <source>
        <dbReference type="EMBL" id="ABQ27947.1"/>
    </source>
</evidence>
<dbReference type="AlphaFoldDB" id="A5G829"/>
<dbReference type="CDD" id="cd03801">
    <property type="entry name" value="GT4_PimA-like"/>
    <property type="match status" value="1"/>
</dbReference>
<feature type="domain" description="Glycosyltransferase subfamily 4-like N-terminal" evidence="1">
    <location>
        <begin position="20"/>
        <end position="193"/>
    </location>
</feature>